<keyword evidence="6" id="KW-0732">Signal</keyword>
<keyword evidence="2" id="KW-0812">Transmembrane</keyword>
<evidence type="ECO:0000256" key="6">
    <source>
        <dbReference type="SAM" id="SignalP"/>
    </source>
</evidence>
<proteinExistence type="predicted"/>
<dbReference type="PROSITE" id="PS51257">
    <property type="entry name" value="PROKAR_LIPOPROTEIN"/>
    <property type="match status" value="1"/>
</dbReference>
<dbReference type="SUPFAM" id="SSF55486">
    <property type="entry name" value="Metalloproteases ('zincins'), catalytic domain"/>
    <property type="match status" value="1"/>
</dbReference>
<dbReference type="InterPro" id="IPR007343">
    <property type="entry name" value="Uncharacterised_pept_Zn_put"/>
</dbReference>
<evidence type="ECO:0000256" key="1">
    <source>
        <dbReference type="ARBA" id="ARBA00004167"/>
    </source>
</evidence>
<accession>A0ABY5YMR0</accession>
<evidence type="ECO:0000313" key="7">
    <source>
        <dbReference type="EMBL" id="UWX95978.1"/>
    </source>
</evidence>
<evidence type="ECO:0000256" key="4">
    <source>
        <dbReference type="ARBA" id="ARBA00023136"/>
    </source>
</evidence>
<name>A0ABY5YMR0_9MICC</name>
<keyword evidence="3" id="KW-1133">Transmembrane helix</keyword>
<sequence>MHQHFNRCLLGLLTVGALFASGCSLLPKEGDPTSETTSATGESQTSIPAEQPGSEPSSPSPSATAQTQTSIPAEQPGSEPSSPSPSATAVPEIFSANQCADRVDESCLEPLNEAPQGAAPPQSKVTTNTYSYTVKEYVEWILEDLHKKWTQWFTENNFAEPVVYFKVVYETDPAYVMNCGSTVVPHDHPNAYYCSRDPYNVANGSDNGTVIFPVTTMQRMWKGDVLGRTSMRVGDFAAAVIVAHEYGHSVQDELSIQWERFYPGQVPAFTGSNKEAIADCFAGVWMTTAYYEGMLEPGDVDEAVAALNAIASAQAGSSHPVAEERRAALMLGYLGTSGNGGDPMECVDRYWR</sequence>
<feature type="compositionally biased region" description="Low complexity" evidence="5">
    <location>
        <begin position="48"/>
        <end position="89"/>
    </location>
</feature>
<evidence type="ECO:0000256" key="2">
    <source>
        <dbReference type="ARBA" id="ARBA00022692"/>
    </source>
</evidence>
<feature type="region of interest" description="Disordered" evidence="5">
    <location>
        <begin position="29"/>
        <end position="89"/>
    </location>
</feature>
<evidence type="ECO:0000313" key="8">
    <source>
        <dbReference type="Proteomes" id="UP001059859"/>
    </source>
</evidence>
<dbReference type="Proteomes" id="UP001059859">
    <property type="component" value="Chromosome"/>
</dbReference>
<evidence type="ECO:0000256" key="5">
    <source>
        <dbReference type="SAM" id="MobiDB-lite"/>
    </source>
</evidence>
<organism evidence="7 8">
    <name type="scientific">Arthrobacter zhaoxinii</name>
    <dbReference type="NCBI Taxonomy" id="2964616"/>
    <lineage>
        <taxon>Bacteria</taxon>
        <taxon>Bacillati</taxon>
        <taxon>Actinomycetota</taxon>
        <taxon>Actinomycetes</taxon>
        <taxon>Micrococcales</taxon>
        <taxon>Micrococcaceae</taxon>
        <taxon>Arthrobacter</taxon>
    </lineage>
</organism>
<feature type="compositionally biased region" description="Polar residues" evidence="5">
    <location>
        <begin position="33"/>
        <end position="47"/>
    </location>
</feature>
<keyword evidence="8" id="KW-1185">Reference proteome</keyword>
<keyword evidence="4" id="KW-0472">Membrane</keyword>
<evidence type="ECO:0000256" key="3">
    <source>
        <dbReference type="ARBA" id="ARBA00022989"/>
    </source>
</evidence>
<gene>
    <name evidence="7" type="ORF">N2K95_09735</name>
</gene>
<feature type="chain" id="PRO_5046761673" evidence="6">
    <location>
        <begin position="21"/>
        <end position="352"/>
    </location>
</feature>
<feature type="signal peptide" evidence="6">
    <location>
        <begin position="1"/>
        <end position="20"/>
    </location>
</feature>
<comment type="subcellular location">
    <subcellularLocation>
        <location evidence="1">Membrane</location>
        <topology evidence="1">Single-pass membrane protein</topology>
    </subcellularLocation>
</comment>
<dbReference type="RefSeq" id="WP_260651412.1">
    <property type="nucleotide sequence ID" value="NZ_CP104275.1"/>
</dbReference>
<dbReference type="PANTHER" id="PTHR30168">
    <property type="entry name" value="PUTATIVE MEMBRANE PROTEIN YPFJ"/>
    <property type="match status" value="1"/>
</dbReference>
<dbReference type="EMBL" id="CP104275">
    <property type="protein sequence ID" value="UWX95978.1"/>
    <property type="molecule type" value="Genomic_DNA"/>
</dbReference>
<protein>
    <submittedName>
        <fullName evidence="7">Neutral zinc metallopeptidase</fullName>
    </submittedName>
</protein>
<dbReference type="PANTHER" id="PTHR30168:SF0">
    <property type="entry name" value="INNER MEMBRANE PROTEIN"/>
    <property type="match status" value="1"/>
</dbReference>
<reference evidence="7" key="1">
    <citation type="submission" date="2022-09" db="EMBL/GenBank/DDBJ databases">
        <title>Novel species in genus Arthrobacter.</title>
        <authorList>
            <person name="Liu Y."/>
        </authorList>
    </citation>
    <scope>NUCLEOTIDE SEQUENCE</scope>
    <source>
        <strain evidence="7">Zg-Y815</strain>
    </source>
</reference>
<dbReference type="Pfam" id="PF04228">
    <property type="entry name" value="Zn_peptidase"/>
    <property type="match status" value="1"/>
</dbReference>